<dbReference type="Gene3D" id="3.40.1520.20">
    <property type="match status" value="1"/>
</dbReference>
<dbReference type="PANTHER" id="PTHR34606:SF15">
    <property type="entry name" value="BON DOMAIN-CONTAINING PROTEIN"/>
    <property type="match status" value="1"/>
</dbReference>
<accession>A0A365Y526</accession>
<comment type="caution">
    <text evidence="2">The sequence shown here is derived from an EMBL/GenBank/DDBJ whole genome shotgun (WGS) entry which is preliminary data.</text>
</comment>
<protein>
    <recommendedName>
        <fullName evidence="1">BON domain-containing protein</fullName>
    </recommendedName>
</protein>
<name>A0A365Y526_9BACT</name>
<organism evidence="2 3">
    <name type="scientific">Chitinophaga flava</name>
    <dbReference type="NCBI Taxonomy" id="2259036"/>
    <lineage>
        <taxon>Bacteria</taxon>
        <taxon>Pseudomonadati</taxon>
        <taxon>Bacteroidota</taxon>
        <taxon>Chitinophagia</taxon>
        <taxon>Chitinophagales</taxon>
        <taxon>Chitinophagaceae</taxon>
        <taxon>Chitinophaga</taxon>
    </lineage>
</organism>
<dbReference type="Proteomes" id="UP000253410">
    <property type="component" value="Unassembled WGS sequence"/>
</dbReference>
<dbReference type="PANTHER" id="PTHR34606">
    <property type="entry name" value="BON DOMAIN-CONTAINING PROTEIN"/>
    <property type="match status" value="1"/>
</dbReference>
<proteinExistence type="predicted"/>
<dbReference type="InterPro" id="IPR014004">
    <property type="entry name" value="Transpt-assoc_nodulatn_dom_bac"/>
</dbReference>
<dbReference type="OrthoDB" id="1097785at2"/>
<dbReference type="EMBL" id="QFFJ01000001">
    <property type="protein sequence ID" value="RBL93687.1"/>
    <property type="molecule type" value="Genomic_DNA"/>
</dbReference>
<dbReference type="Pfam" id="PF04972">
    <property type="entry name" value="BON"/>
    <property type="match status" value="2"/>
</dbReference>
<dbReference type="PROSITE" id="PS50914">
    <property type="entry name" value="BON"/>
    <property type="match status" value="1"/>
</dbReference>
<dbReference type="InterPro" id="IPR051686">
    <property type="entry name" value="Lipoprotein_DolP"/>
</dbReference>
<keyword evidence="3" id="KW-1185">Reference proteome</keyword>
<evidence type="ECO:0000313" key="3">
    <source>
        <dbReference type="Proteomes" id="UP000253410"/>
    </source>
</evidence>
<reference evidence="2 3" key="1">
    <citation type="submission" date="2018-05" db="EMBL/GenBank/DDBJ databases">
        <title>Chitinophaga sp. K3CV102501T nov., isolated from isolated from a monsoon evergreen broad-leaved forest soil.</title>
        <authorList>
            <person name="Lv Y."/>
        </authorList>
    </citation>
    <scope>NUCLEOTIDE SEQUENCE [LARGE SCALE GENOMIC DNA]</scope>
    <source>
        <strain evidence="2 3">GDMCC 1.1325</strain>
    </source>
</reference>
<dbReference type="SMART" id="SM00749">
    <property type="entry name" value="BON"/>
    <property type="match status" value="1"/>
</dbReference>
<dbReference type="InterPro" id="IPR007055">
    <property type="entry name" value="BON_dom"/>
</dbReference>
<evidence type="ECO:0000259" key="1">
    <source>
        <dbReference type="PROSITE" id="PS50914"/>
    </source>
</evidence>
<dbReference type="AlphaFoldDB" id="A0A365Y526"/>
<sequence length="197" mass="21039">MRKYVSVGLINNKLSKKKFSISMLFVIFWELKYVTMNRKSLTLALLMLMGVFFFACKPSDSKIQKAVNEKLSTIPGITAEVKGGVVTLSGEVTDDAAKAAAEEALKGVSGVKTVTNNIMVKAAEPAPAAPVTINPDDVLKKTLDSAYAAAGFSTVTVAVANGEVTLSGEAKKSDLRKIIQTAQESKPKKVNNSLKLK</sequence>
<evidence type="ECO:0000313" key="2">
    <source>
        <dbReference type="EMBL" id="RBL93687.1"/>
    </source>
</evidence>
<gene>
    <name evidence="2" type="ORF">DF182_14395</name>
</gene>
<feature type="domain" description="BON" evidence="1">
    <location>
        <begin position="55"/>
        <end position="122"/>
    </location>
</feature>